<dbReference type="EMBL" id="CP001344">
    <property type="protein sequence ID" value="ACL43930.1"/>
    <property type="molecule type" value="Genomic_DNA"/>
</dbReference>
<sequence length="119" mass="12482">MITRFLPIVAVTSMLMVAQIQQPAQAGDAFCVVKGAAGNVQFRGKCIFKQSGGNGSFSIQAPSGLIAGRSMISVYITEPGIAEVRGLTTNGINSRWGTAKRSTSDAACWVGSDFTICAY</sequence>
<proteinExistence type="predicted"/>
<reference evidence="2" key="1">
    <citation type="submission" date="2009-01" db="EMBL/GenBank/DDBJ databases">
        <title>Complete sequence of chromosome Cyanothece sp. PCC 7425.</title>
        <authorList>
            <consortium name="US DOE Joint Genome Institute"/>
            <person name="Lucas S."/>
            <person name="Copeland A."/>
            <person name="Lapidus A."/>
            <person name="Glavina del Rio T."/>
            <person name="Dalin E."/>
            <person name="Tice H."/>
            <person name="Bruce D."/>
            <person name="Goodwin L."/>
            <person name="Pitluck S."/>
            <person name="Sims D."/>
            <person name="Meineke L."/>
            <person name="Brettin T."/>
            <person name="Detter J.C."/>
            <person name="Han C."/>
            <person name="Larimer F."/>
            <person name="Land M."/>
            <person name="Hauser L."/>
            <person name="Kyrpides N."/>
            <person name="Ovchinnikova G."/>
            <person name="Liberton M."/>
            <person name="Stoeckel J."/>
            <person name="Banerjee A."/>
            <person name="Singh A."/>
            <person name="Page L."/>
            <person name="Sato H."/>
            <person name="Zhao L."/>
            <person name="Sherman L."/>
            <person name="Pakrasi H."/>
            <person name="Richardson P."/>
        </authorList>
    </citation>
    <scope>NUCLEOTIDE SEQUENCE</scope>
    <source>
        <strain evidence="2">PCC 7425</strain>
    </source>
</reference>
<name>B8HQE0_CYAP4</name>
<accession>B8HQE0</accession>
<organism evidence="2">
    <name type="scientific">Cyanothece sp. (strain PCC 7425 / ATCC 29141)</name>
    <dbReference type="NCBI Taxonomy" id="395961"/>
    <lineage>
        <taxon>Bacteria</taxon>
        <taxon>Bacillati</taxon>
        <taxon>Cyanobacteriota</taxon>
        <taxon>Cyanophyceae</taxon>
        <taxon>Gomontiellales</taxon>
        <taxon>Cyanothecaceae</taxon>
        <taxon>Cyanothece</taxon>
    </lineage>
</organism>
<dbReference type="KEGG" id="cyn:Cyan7425_1560"/>
<dbReference type="AlphaFoldDB" id="B8HQE0"/>
<gene>
    <name evidence="2" type="ordered locus">Cyan7425_1560</name>
</gene>
<evidence type="ECO:0000256" key="1">
    <source>
        <dbReference type="SAM" id="SignalP"/>
    </source>
</evidence>
<evidence type="ECO:0000313" key="2">
    <source>
        <dbReference type="EMBL" id="ACL43930.1"/>
    </source>
</evidence>
<dbReference type="HOGENOM" id="CLU_163893_0_0_3"/>
<keyword evidence="1" id="KW-0732">Signal</keyword>
<feature type="signal peptide" evidence="1">
    <location>
        <begin position="1"/>
        <end position="26"/>
    </location>
</feature>
<dbReference type="OrthoDB" id="8613937at2"/>
<feature type="chain" id="PRO_5002870970" evidence="1">
    <location>
        <begin position="27"/>
        <end position="119"/>
    </location>
</feature>
<dbReference type="eggNOG" id="ENOG50330KH">
    <property type="taxonomic scope" value="Bacteria"/>
</dbReference>
<protein>
    <submittedName>
        <fullName evidence="2">Uncharacterized protein</fullName>
    </submittedName>
</protein>